<dbReference type="Proteomes" id="UP001165120">
    <property type="component" value="Unassembled WGS sequence"/>
</dbReference>
<dbReference type="Gene3D" id="4.10.240.10">
    <property type="entry name" value="Zn(2)-C6 fungal-type DNA-binding domain"/>
    <property type="match status" value="1"/>
</dbReference>
<dbReference type="PANTHER" id="PTHR47657:SF7">
    <property type="entry name" value="STEROL REGULATORY ELEMENT-BINDING PROTEIN ECM22"/>
    <property type="match status" value="1"/>
</dbReference>
<dbReference type="Pfam" id="PF00172">
    <property type="entry name" value="Zn_clus"/>
    <property type="match status" value="1"/>
</dbReference>
<gene>
    <name evidence="3" type="ORF">Cboi02_000554900</name>
</gene>
<feature type="region of interest" description="Disordered" evidence="1">
    <location>
        <begin position="161"/>
        <end position="224"/>
    </location>
</feature>
<dbReference type="PROSITE" id="PS00463">
    <property type="entry name" value="ZN2_CY6_FUNGAL_1"/>
    <property type="match status" value="1"/>
</dbReference>
<accession>A0A9W6WK78</accession>
<protein>
    <submittedName>
        <fullName evidence="3">Unnamed protein product</fullName>
    </submittedName>
</protein>
<evidence type="ECO:0000313" key="4">
    <source>
        <dbReference type="Proteomes" id="UP001165120"/>
    </source>
</evidence>
<dbReference type="SUPFAM" id="SSF57701">
    <property type="entry name" value="Zn2/Cys6 DNA-binding domain"/>
    <property type="match status" value="1"/>
</dbReference>
<feature type="compositionally biased region" description="Low complexity" evidence="1">
    <location>
        <begin position="161"/>
        <end position="172"/>
    </location>
</feature>
<dbReference type="SMART" id="SM00066">
    <property type="entry name" value="GAL4"/>
    <property type="match status" value="1"/>
</dbReference>
<dbReference type="CDD" id="cd00067">
    <property type="entry name" value="GAL4"/>
    <property type="match status" value="1"/>
</dbReference>
<evidence type="ECO:0000256" key="1">
    <source>
        <dbReference type="SAM" id="MobiDB-lite"/>
    </source>
</evidence>
<dbReference type="AlphaFoldDB" id="A0A9W6WK78"/>
<proteinExistence type="predicted"/>
<reference evidence="3" key="1">
    <citation type="submission" date="2023-04" db="EMBL/GenBank/DDBJ databases">
        <title>Candida boidinii NBRC 10035.</title>
        <authorList>
            <person name="Ichikawa N."/>
            <person name="Sato H."/>
            <person name="Tonouchi N."/>
        </authorList>
    </citation>
    <scope>NUCLEOTIDE SEQUENCE</scope>
    <source>
        <strain evidence="3">NBRC 10035</strain>
    </source>
</reference>
<feature type="compositionally biased region" description="Polar residues" evidence="1">
    <location>
        <begin position="1"/>
        <end position="26"/>
    </location>
</feature>
<feature type="compositionally biased region" description="Low complexity" evidence="1">
    <location>
        <begin position="185"/>
        <end position="216"/>
    </location>
</feature>
<evidence type="ECO:0000313" key="3">
    <source>
        <dbReference type="EMBL" id="GME77501.1"/>
    </source>
</evidence>
<keyword evidence="4" id="KW-1185">Reference proteome</keyword>
<dbReference type="PANTHER" id="PTHR47657">
    <property type="entry name" value="STEROL REGULATORY ELEMENT-BINDING PROTEIN ECM22"/>
    <property type="match status" value="1"/>
</dbReference>
<dbReference type="InterPro" id="IPR036864">
    <property type="entry name" value="Zn2-C6_fun-type_DNA-bd_sf"/>
</dbReference>
<dbReference type="EMBL" id="BSXN01002742">
    <property type="protein sequence ID" value="GME77501.1"/>
    <property type="molecule type" value="Genomic_DNA"/>
</dbReference>
<comment type="caution">
    <text evidence="3">The sequence shown here is derived from an EMBL/GenBank/DDBJ whole genome shotgun (WGS) entry which is preliminary data.</text>
</comment>
<dbReference type="InterPro" id="IPR001138">
    <property type="entry name" value="Zn2Cys6_DnaBD"/>
</dbReference>
<sequence>MTIGTSSSNEIKQGVTNSKNRNGNTKPKTKINEKTNMTESSSSAAAATAATTAAAKKTRKRSRGGCHACKKSKIKCDELKPICTNCKKFEKSCDYSLILTWGGRPYKNPKIEKLNPVGHLSRQIQSNGFKVSIISNTTGNTTPSTPSTPMMMSYENTLPATPATLQTPTPTAHGTPGLNTNSAIPPQTTNNNQHSTQNTTSPQFYDSSSSTRSYNSIVTTPFPK</sequence>
<dbReference type="InterPro" id="IPR052400">
    <property type="entry name" value="Zn2-C6_fungal_TF"/>
</dbReference>
<feature type="region of interest" description="Disordered" evidence="1">
    <location>
        <begin position="1"/>
        <end position="64"/>
    </location>
</feature>
<feature type="compositionally biased region" description="Low complexity" evidence="1">
    <location>
        <begin position="40"/>
        <end position="55"/>
    </location>
</feature>
<feature type="domain" description="Zn(2)-C6 fungal-type" evidence="2">
    <location>
        <begin position="65"/>
        <end position="95"/>
    </location>
</feature>
<name>A0A9W6WK78_CANBO</name>
<dbReference type="GO" id="GO:0000981">
    <property type="term" value="F:DNA-binding transcription factor activity, RNA polymerase II-specific"/>
    <property type="evidence" value="ECO:0007669"/>
    <property type="project" value="InterPro"/>
</dbReference>
<dbReference type="GO" id="GO:0008270">
    <property type="term" value="F:zinc ion binding"/>
    <property type="evidence" value="ECO:0007669"/>
    <property type="project" value="InterPro"/>
</dbReference>
<evidence type="ECO:0000259" key="2">
    <source>
        <dbReference type="PROSITE" id="PS50048"/>
    </source>
</evidence>
<organism evidence="3 4">
    <name type="scientific">Candida boidinii</name>
    <name type="common">Yeast</name>
    <dbReference type="NCBI Taxonomy" id="5477"/>
    <lineage>
        <taxon>Eukaryota</taxon>
        <taxon>Fungi</taxon>
        <taxon>Dikarya</taxon>
        <taxon>Ascomycota</taxon>
        <taxon>Saccharomycotina</taxon>
        <taxon>Pichiomycetes</taxon>
        <taxon>Pichiales</taxon>
        <taxon>Pichiaceae</taxon>
        <taxon>Ogataea</taxon>
        <taxon>Ogataea/Candida clade</taxon>
    </lineage>
</organism>
<dbReference type="PROSITE" id="PS50048">
    <property type="entry name" value="ZN2_CY6_FUNGAL_2"/>
    <property type="match status" value="1"/>
</dbReference>